<keyword evidence="2" id="KW-1133">Transmembrane helix</keyword>
<feature type="transmembrane region" description="Helical" evidence="2">
    <location>
        <begin position="254"/>
        <end position="277"/>
    </location>
</feature>
<feature type="transmembrane region" description="Helical" evidence="2">
    <location>
        <begin position="156"/>
        <end position="175"/>
    </location>
</feature>
<evidence type="ECO:0008006" key="5">
    <source>
        <dbReference type="Google" id="ProtNLM"/>
    </source>
</evidence>
<feature type="transmembrane region" description="Helical" evidence="2">
    <location>
        <begin position="127"/>
        <end position="150"/>
    </location>
</feature>
<dbReference type="AlphaFoldDB" id="A0AAD9LCG0"/>
<evidence type="ECO:0000313" key="3">
    <source>
        <dbReference type="EMBL" id="KAK1930249.1"/>
    </source>
</evidence>
<feature type="region of interest" description="Disordered" evidence="1">
    <location>
        <begin position="396"/>
        <end position="417"/>
    </location>
</feature>
<protein>
    <recommendedName>
        <fullName evidence="5">Transmembrane protein</fullName>
    </recommendedName>
</protein>
<dbReference type="EMBL" id="JASMQC010000040">
    <property type="protein sequence ID" value="KAK1930249.1"/>
    <property type="molecule type" value="Genomic_DNA"/>
</dbReference>
<evidence type="ECO:0000313" key="4">
    <source>
        <dbReference type="Proteomes" id="UP001259832"/>
    </source>
</evidence>
<organism evidence="3 4">
    <name type="scientific">Phytophthora citrophthora</name>
    <dbReference type="NCBI Taxonomy" id="4793"/>
    <lineage>
        <taxon>Eukaryota</taxon>
        <taxon>Sar</taxon>
        <taxon>Stramenopiles</taxon>
        <taxon>Oomycota</taxon>
        <taxon>Peronosporomycetes</taxon>
        <taxon>Peronosporales</taxon>
        <taxon>Peronosporaceae</taxon>
        <taxon>Phytophthora</taxon>
    </lineage>
</organism>
<name>A0AAD9LCG0_9STRA</name>
<reference evidence="3" key="1">
    <citation type="submission" date="2023-08" db="EMBL/GenBank/DDBJ databases">
        <title>Reference Genome Resource for the Citrus Pathogen Phytophthora citrophthora.</title>
        <authorList>
            <person name="Moller H."/>
            <person name="Coetzee B."/>
            <person name="Rose L.J."/>
            <person name="Van Niekerk J.M."/>
        </authorList>
    </citation>
    <scope>NUCLEOTIDE SEQUENCE</scope>
    <source>
        <strain evidence="3">STE-U-9442</strain>
    </source>
</reference>
<evidence type="ECO:0000256" key="1">
    <source>
        <dbReference type="SAM" id="MobiDB-lite"/>
    </source>
</evidence>
<feature type="transmembrane region" description="Helical" evidence="2">
    <location>
        <begin position="283"/>
        <end position="301"/>
    </location>
</feature>
<feature type="transmembrane region" description="Helical" evidence="2">
    <location>
        <begin position="493"/>
        <end position="512"/>
    </location>
</feature>
<dbReference type="Proteomes" id="UP001259832">
    <property type="component" value="Unassembled WGS sequence"/>
</dbReference>
<keyword evidence="4" id="KW-1185">Reference proteome</keyword>
<evidence type="ECO:0000256" key="2">
    <source>
        <dbReference type="SAM" id="Phobius"/>
    </source>
</evidence>
<comment type="caution">
    <text evidence="3">The sequence shown here is derived from an EMBL/GenBank/DDBJ whole genome shotgun (WGS) entry which is preliminary data.</text>
</comment>
<proteinExistence type="predicted"/>
<keyword evidence="2" id="KW-0812">Transmembrane</keyword>
<gene>
    <name evidence="3" type="ORF">P3T76_014209</name>
</gene>
<keyword evidence="2" id="KW-0472">Membrane</keyword>
<feature type="transmembrane region" description="Helical" evidence="2">
    <location>
        <begin position="532"/>
        <end position="554"/>
    </location>
</feature>
<feature type="transmembrane region" description="Helical" evidence="2">
    <location>
        <begin position="95"/>
        <end position="115"/>
    </location>
</feature>
<feature type="transmembrane region" description="Helical" evidence="2">
    <location>
        <begin position="6"/>
        <end position="28"/>
    </location>
</feature>
<feature type="transmembrane region" description="Helical" evidence="2">
    <location>
        <begin position="56"/>
        <end position="75"/>
    </location>
</feature>
<feature type="transmembrane region" description="Helical" evidence="2">
    <location>
        <begin position="196"/>
        <end position="219"/>
    </location>
</feature>
<sequence>MADSRVGRFIIVAYFGVVRIITTAGKYWNSIQVGHRERYSVQRLLSFRDYYERTSAIRVFTVCTFSLVPAFILAILMECIPLKPPEDGWKANYAFWIRLFVSSLPISFGAVFQVIEVLEPGVLSPTGVIVTAVGSCAGYVALTMAIAASWKFPVPFGYVFCVPPFVGFYMILFVLSIGPKVLARSPVLRRQLISQLLVVAAQAVLAIAYPLFSAVFNQLSGDQQTVFVFVLPILKFCIKQVIARMSSHLEECVGLIVVFSVDVCSVVYVVVSLQTAISPLTTTLMLTSDAFFVLLALRSIYYHADASNSWRSAQVQPSTSQNMDYFQTLMTLIQEAFQYANKPNAPPVPIRVRAPIQLPLSVESARFISSLVHGKRRNAGKSTFSTSRVELKQVSGRSEPHQYQSDTRRWHTKHATSPCRVSPAPNKLIDSKGPQVLHTISSRTFTRANFEDIVHSSARPTVSAPVDRSTAITDAQEALQTLFHSEYVVMAEFVECVIPVLYGIYLTCLYHLPTAAYYPHTRHLTPEKFASTQINFMVYALVEFASFAGLNLLLKRKFGFSPLYQLAFVLETQMGTLQGHLFLWVSWILQITLTHNGKYYLPLVHFI</sequence>
<accession>A0AAD9LCG0</accession>